<proteinExistence type="predicted"/>
<sequence>MRHRYLRAQPVQHIQEHHRIEAAAYRYQYSISFEVEKLVFSDELADGVEHNREELTEQKYQPRERFARPGHYGAAFGVSPGRLPYL</sequence>
<organism evidence="1 2">
    <name type="scientific">Hymenobacter glaciei</name>
    <dbReference type="NCBI Taxonomy" id="877209"/>
    <lineage>
        <taxon>Bacteria</taxon>
        <taxon>Pseudomonadati</taxon>
        <taxon>Bacteroidota</taxon>
        <taxon>Cytophagia</taxon>
        <taxon>Cytophagales</taxon>
        <taxon>Hymenobacteraceae</taxon>
        <taxon>Hymenobacter</taxon>
    </lineage>
</organism>
<gene>
    <name evidence="1" type="ORF">GCM10022409_12500</name>
</gene>
<accession>A0ABP7TQU5</accession>
<reference evidence="2" key="1">
    <citation type="journal article" date="2019" name="Int. J. Syst. Evol. Microbiol.">
        <title>The Global Catalogue of Microorganisms (GCM) 10K type strain sequencing project: providing services to taxonomists for standard genome sequencing and annotation.</title>
        <authorList>
            <consortium name="The Broad Institute Genomics Platform"/>
            <consortium name="The Broad Institute Genome Sequencing Center for Infectious Disease"/>
            <person name="Wu L."/>
            <person name="Ma J."/>
        </authorList>
    </citation>
    <scope>NUCLEOTIDE SEQUENCE [LARGE SCALE GENOMIC DNA]</scope>
    <source>
        <strain evidence="2">JCM 17225</strain>
    </source>
</reference>
<comment type="caution">
    <text evidence="1">The sequence shown here is derived from an EMBL/GenBank/DDBJ whole genome shotgun (WGS) entry which is preliminary data.</text>
</comment>
<evidence type="ECO:0000313" key="2">
    <source>
        <dbReference type="Proteomes" id="UP001501469"/>
    </source>
</evidence>
<dbReference type="EMBL" id="BAABDK010000010">
    <property type="protein sequence ID" value="GAA4029741.1"/>
    <property type="molecule type" value="Genomic_DNA"/>
</dbReference>
<keyword evidence="2" id="KW-1185">Reference proteome</keyword>
<dbReference type="Proteomes" id="UP001501469">
    <property type="component" value="Unassembled WGS sequence"/>
</dbReference>
<evidence type="ECO:0000313" key="1">
    <source>
        <dbReference type="EMBL" id="GAA4029741.1"/>
    </source>
</evidence>
<protein>
    <submittedName>
        <fullName evidence="1">Uncharacterized protein</fullName>
    </submittedName>
</protein>
<name>A0ABP7TQU5_9BACT</name>